<evidence type="ECO:0000256" key="5">
    <source>
        <dbReference type="ARBA" id="ARBA00022801"/>
    </source>
</evidence>
<dbReference type="OrthoDB" id="9811314at2"/>
<dbReference type="InterPro" id="IPR001431">
    <property type="entry name" value="Pept_M16_Zn_BS"/>
</dbReference>
<dbReference type="RefSeq" id="WP_116615947.1">
    <property type="nucleotide sequence ID" value="NZ_QENY01000004.1"/>
</dbReference>
<feature type="domain" description="Peptidase M16 C-terminal" evidence="11">
    <location>
        <begin position="207"/>
        <end position="394"/>
    </location>
</feature>
<feature type="domain" description="Peptidase M16 N-terminal" evidence="10">
    <location>
        <begin position="50"/>
        <end position="184"/>
    </location>
</feature>
<dbReference type="Gene3D" id="3.30.830.10">
    <property type="entry name" value="Metalloenzyme, LuxS/M16 peptidase-like"/>
    <property type="match status" value="4"/>
</dbReference>
<dbReference type="Pfam" id="PF00675">
    <property type="entry name" value="Peptidase_M16"/>
    <property type="match status" value="1"/>
</dbReference>
<keyword evidence="7" id="KW-0482">Metalloprotease</keyword>
<feature type="signal peptide" evidence="9">
    <location>
        <begin position="1"/>
        <end position="21"/>
    </location>
</feature>
<organism evidence="12 13">
    <name type="scientific">Hallella colorans</name>
    <dbReference type="NCBI Taxonomy" id="1703337"/>
    <lineage>
        <taxon>Bacteria</taxon>
        <taxon>Pseudomonadati</taxon>
        <taxon>Bacteroidota</taxon>
        <taxon>Bacteroidia</taxon>
        <taxon>Bacteroidales</taxon>
        <taxon>Prevotellaceae</taxon>
        <taxon>Hallella</taxon>
    </lineage>
</organism>
<feature type="domain" description="Peptidase M16 C-terminal" evidence="11">
    <location>
        <begin position="711"/>
        <end position="871"/>
    </location>
</feature>
<evidence type="ECO:0000256" key="4">
    <source>
        <dbReference type="ARBA" id="ARBA00022723"/>
    </source>
</evidence>
<comment type="similarity">
    <text evidence="2 8">Belongs to the peptidase M16 family.</text>
</comment>
<dbReference type="GO" id="GO:0006508">
    <property type="term" value="P:proteolysis"/>
    <property type="evidence" value="ECO:0007669"/>
    <property type="project" value="UniProtKB-KW"/>
</dbReference>
<dbReference type="EMBL" id="QENY01000004">
    <property type="protein sequence ID" value="PVX57415.1"/>
    <property type="molecule type" value="Genomic_DNA"/>
</dbReference>
<proteinExistence type="inferred from homology"/>
<name>A0A2U0UIE0_9BACT</name>
<protein>
    <submittedName>
        <fullName evidence="12">Zinc protease</fullName>
    </submittedName>
</protein>
<evidence type="ECO:0000256" key="6">
    <source>
        <dbReference type="ARBA" id="ARBA00022833"/>
    </source>
</evidence>
<evidence type="ECO:0000259" key="11">
    <source>
        <dbReference type="Pfam" id="PF05193"/>
    </source>
</evidence>
<dbReference type="PROSITE" id="PS00143">
    <property type="entry name" value="INSULINASE"/>
    <property type="match status" value="1"/>
</dbReference>
<evidence type="ECO:0000256" key="1">
    <source>
        <dbReference type="ARBA" id="ARBA00001947"/>
    </source>
</evidence>
<keyword evidence="6" id="KW-0862">Zinc</keyword>
<dbReference type="GO" id="GO:0004222">
    <property type="term" value="F:metalloendopeptidase activity"/>
    <property type="evidence" value="ECO:0007669"/>
    <property type="project" value="InterPro"/>
</dbReference>
<keyword evidence="4" id="KW-0479">Metal-binding</keyword>
<dbReference type="PANTHER" id="PTHR43690:SF34">
    <property type="entry name" value="ZINC PROTEASE PQQL-LIKE"/>
    <property type="match status" value="1"/>
</dbReference>
<accession>A0A2U0UIE0</accession>
<dbReference type="InterPro" id="IPR050626">
    <property type="entry name" value="Peptidase_M16"/>
</dbReference>
<dbReference type="SUPFAM" id="SSF63411">
    <property type="entry name" value="LuxS/MPP-like metallohydrolase"/>
    <property type="match status" value="4"/>
</dbReference>
<evidence type="ECO:0000256" key="3">
    <source>
        <dbReference type="ARBA" id="ARBA00022670"/>
    </source>
</evidence>
<dbReference type="Pfam" id="PF05193">
    <property type="entry name" value="Peptidase_M16_C"/>
    <property type="match status" value="2"/>
</dbReference>
<dbReference type="PANTHER" id="PTHR43690">
    <property type="entry name" value="NARDILYSIN"/>
    <property type="match status" value="1"/>
</dbReference>
<dbReference type="InterPro" id="IPR011249">
    <property type="entry name" value="Metalloenz_LuxS/M16"/>
</dbReference>
<gene>
    <name evidence="12" type="ORF">C7379_10431</name>
</gene>
<keyword evidence="13" id="KW-1185">Reference proteome</keyword>
<dbReference type="InterPro" id="IPR011765">
    <property type="entry name" value="Pept_M16_N"/>
</dbReference>
<keyword evidence="3 12" id="KW-0645">Protease</keyword>
<dbReference type="Proteomes" id="UP000245870">
    <property type="component" value="Unassembled WGS sequence"/>
</dbReference>
<evidence type="ECO:0000256" key="7">
    <source>
        <dbReference type="ARBA" id="ARBA00023049"/>
    </source>
</evidence>
<reference evidence="12 13" key="1">
    <citation type="submission" date="2018-05" db="EMBL/GenBank/DDBJ databases">
        <title>Genomic Encyclopedia of Type Strains, Phase IV (KMG-IV): sequencing the most valuable type-strain genomes for metagenomic binning, comparative biology and taxonomic classification.</title>
        <authorList>
            <person name="Goeker M."/>
        </authorList>
    </citation>
    <scope>NUCLEOTIDE SEQUENCE [LARGE SCALE GENOMIC DNA]</scope>
    <source>
        <strain evidence="12 13">DSM 100333</strain>
    </source>
</reference>
<comment type="cofactor">
    <cofactor evidence="1">
        <name>Zn(2+)</name>
        <dbReference type="ChEBI" id="CHEBI:29105"/>
    </cofactor>
</comment>
<dbReference type="AlphaFoldDB" id="A0A2U0UIE0"/>
<evidence type="ECO:0000259" key="10">
    <source>
        <dbReference type="Pfam" id="PF00675"/>
    </source>
</evidence>
<keyword evidence="5" id="KW-0378">Hydrolase</keyword>
<sequence>MKHFLRRALLGLAMLPAMTQAVDLPQALPIDTAVRIGTLDNGLKYYIRHNNWPEKRANFYIVQRVGSIQEEENQRGLAHFLEHMCFNGTKNFPGNNVIRYCESLGVKFGGDLNAYTSIDQTVYNISNVPTKRQSALDSCLLILHDWANGLTLDPQEIDKERGVIHEEWRERTSANSRMLERNLPTLYSGSKYGSRFPIGLMSVVDNFKPAELRAYYEKWYHPSNQCIIVVGDIDVDHTERMIRQMFGPVTNPADIAPIVAEQVPDNDTPIVVIDKDKEQPNTAVEAIFKHDPWPDSLKNSMDYVMANYVRNVAIGMLNDRYAEAAQKSGCPYFGAEAADGTFIFAKTKNAFRVSTAPRSIELTAKALKTALAEAHRAADHGFTQVEYDRAKKNLLNGLERAYNNKDKRGNASFADDYKGNYLSNEPIPSFEEYYYMMRQAIPQIPLEEINRVLPSLLPKSDHNLVIINFNNEKEGNVYPKREELLEAVREARQANLEAYVDTLQQQPLMKKLPRPGRIVKEKKNAKFGFTELKLSNGVTVVLKKTDFKKGQVGLSAMGPGGKSLYGEKDFANLAAFDDIVGNSALGGFTGMQLPKILAGKTVNAHLSIGDKYMGVGGSATKQDVETMLQLVYLYFTDIGKDEKAVANLMDGWRTSLKNRNLSHETIYSDSLTATLYGHNPRLRPFLEEHLKDINYDRVLQIARERTANASAWTFTFVGDYDESTIRPLVCRYLGSLPTKGKVRHGHLLTSYQKGVVENVFHRKMQTPKAMACMVWHNTDMPYTMDGAMKMNMIGQILSMVYLKKIREDAGAAYSCGADGSAEIEGDFHAYSLVVTCPVKPEKSDIALKIMRDEAERMATHCDEAMLDKVKAYMLKNVDLAVKTNTYWRNVIGMYRRYGIDTHTRYKEVIKEQTAQGLCDFMKNFLQANNRVTVVMLPQE</sequence>
<evidence type="ECO:0000313" key="12">
    <source>
        <dbReference type="EMBL" id="PVX57415.1"/>
    </source>
</evidence>
<feature type="chain" id="PRO_5015451149" evidence="9">
    <location>
        <begin position="22"/>
        <end position="939"/>
    </location>
</feature>
<evidence type="ECO:0000313" key="13">
    <source>
        <dbReference type="Proteomes" id="UP000245870"/>
    </source>
</evidence>
<comment type="caution">
    <text evidence="12">The sequence shown here is derived from an EMBL/GenBank/DDBJ whole genome shotgun (WGS) entry which is preliminary data.</text>
</comment>
<evidence type="ECO:0000256" key="8">
    <source>
        <dbReference type="RuleBase" id="RU004447"/>
    </source>
</evidence>
<evidence type="ECO:0000256" key="2">
    <source>
        <dbReference type="ARBA" id="ARBA00007261"/>
    </source>
</evidence>
<dbReference type="InterPro" id="IPR007863">
    <property type="entry name" value="Peptidase_M16_C"/>
</dbReference>
<dbReference type="GO" id="GO:0046872">
    <property type="term" value="F:metal ion binding"/>
    <property type="evidence" value="ECO:0007669"/>
    <property type="project" value="UniProtKB-KW"/>
</dbReference>
<keyword evidence="9" id="KW-0732">Signal</keyword>
<evidence type="ECO:0000256" key="9">
    <source>
        <dbReference type="SAM" id="SignalP"/>
    </source>
</evidence>